<name>A0A5B7FRU2_PORTR</name>
<comment type="caution">
    <text evidence="2">The sequence shown here is derived from an EMBL/GenBank/DDBJ whole genome shotgun (WGS) entry which is preliminary data.</text>
</comment>
<evidence type="ECO:0000256" key="1">
    <source>
        <dbReference type="SAM" id="MobiDB-lite"/>
    </source>
</evidence>
<dbReference type="EMBL" id="VSRR010007892">
    <property type="protein sequence ID" value="MPC47733.1"/>
    <property type="molecule type" value="Genomic_DNA"/>
</dbReference>
<feature type="region of interest" description="Disordered" evidence="1">
    <location>
        <begin position="57"/>
        <end position="96"/>
    </location>
</feature>
<evidence type="ECO:0000313" key="3">
    <source>
        <dbReference type="Proteomes" id="UP000324222"/>
    </source>
</evidence>
<feature type="compositionally biased region" description="Basic and acidic residues" evidence="1">
    <location>
        <begin position="57"/>
        <end position="68"/>
    </location>
</feature>
<accession>A0A5B7FRU2</accession>
<proteinExistence type="predicted"/>
<dbReference type="AlphaFoldDB" id="A0A5B7FRU2"/>
<keyword evidence="3" id="KW-1185">Reference proteome</keyword>
<reference evidence="2 3" key="1">
    <citation type="submission" date="2019-05" db="EMBL/GenBank/DDBJ databases">
        <title>Another draft genome of Portunus trituberculatus and its Hox gene families provides insights of decapod evolution.</title>
        <authorList>
            <person name="Jeong J.-H."/>
            <person name="Song I."/>
            <person name="Kim S."/>
            <person name="Choi T."/>
            <person name="Kim D."/>
            <person name="Ryu S."/>
            <person name="Kim W."/>
        </authorList>
    </citation>
    <scope>NUCLEOTIDE SEQUENCE [LARGE SCALE GENOMIC DNA]</scope>
    <source>
        <tissue evidence="2">Muscle</tissue>
    </source>
</reference>
<sequence length="96" mass="10770">MQGTRDLVHLADRLPDCCCCFETCGVRCGISSSPHPIPPPSPHLRACLCRHWHGEGKREREETEREWGKVGVRMGGRSHRPREPESQTGRATALGR</sequence>
<protein>
    <submittedName>
        <fullName evidence="2">Uncharacterized protein</fullName>
    </submittedName>
</protein>
<evidence type="ECO:0000313" key="2">
    <source>
        <dbReference type="EMBL" id="MPC47733.1"/>
    </source>
</evidence>
<organism evidence="2 3">
    <name type="scientific">Portunus trituberculatus</name>
    <name type="common">Swimming crab</name>
    <name type="synonym">Neptunus trituberculatus</name>
    <dbReference type="NCBI Taxonomy" id="210409"/>
    <lineage>
        <taxon>Eukaryota</taxon>
        <taxon>Metazoa</taxon>
        <taxon>Ecdysozoa</taxon>
        <taxon>Arthropoda</taxon>
        <taxon>Crustacea</taxon>
        <taxon>Multicrustacea</taxon>
        <taxon>Malacostraca</taxon>
        <taxon>Eumalacostraca</taxon>
        <taxon>Eucarida</taxon>
        <taxon>Decapoda</taxon>
        <taxon>Pleocyemata</taxon>
        <taxon>Brachyura</taxon>
        <taxon>Eubrachyura</taxon>
        <taxon>Portunoidea</taxon>
        <taxon>Portunidae</taxon>
        <taxon>Portuninae</taxon>
        <taxon>Portunus</taxon>
    </lineage>
</organism>
<dbReference type="Proteomes" id="UP000324222">
    <property type="component" value="Unassembled WGS sequence"/>
</dbReference>
<gene>
    <name evidence="2" type="ORF">E2C01_041489</name>
</gene>